<accession>A0A5N7C8K4</accession>
<protein>
    <submittedName>
        <fullName evidence="2">Uncharacterized protein</fullName>
    </submittedName>
</protein>
<feature type="transmembrane region" description="Helical" evidence="1">
    <location>
        <begin position="133"/>
        <end position="159"/>
    </location>
</feature>
<dbReference type="EMBL" id="ML735254">
    <property type="protein sequence ID" value="KAE8390481.1"/>
    <property type="molecule type" value="Genomic_DNA"/>
</dbReference>
<sequence>MRLLYLSPYHRFLYYTLLSHPFLSSPLSLSLPPSASPASFPLYHRFNSFLFLIRDSVCLPFAFWSLFPCSLINPGPPSQPPISTVHQFCNNNISGRYLAATLYYYIYILSGHCHCYCYYYHYYQPPSYWTSLWILDLVLSLWAVQHILNVATTTGVYLLQLSAKEKKN</sequence>
<keyword evidence="1" id="KW-0472">Membrane</keyword>
<dbReference type="AlphaFoldDB" id="A0A5N7C8K4"/>
<keyword evidence="1" id="KW-0812">Transmembrane</keyword>
<gene>
    <name evidence="2" type="ORF">BDV23DRAFT_155097</name>
</gene>
<evidence type="ECO:0000313" key="2">
    <source>
        <dbReference type="EMBL" id="KAE8390481.1"/>
    </source>
</evidence>
<organism evidence="2">
    <name type="scientific">Petromyces alliaceus</name>
    <name type="common">Aspergillus alliaceus</name>
    <dbReference type="NCBI Taxonomy" id="209559"/>
    <lineage>
        <taxon>Eukaryota</taxon>
        <taxon>Fungi</taxon>
        <taxon>Dikarya</taxon>
        <taxon>Ascomycota</taxon>
        <taxon>Pezizomycotina</taxon>
        <taxon>Eurotiomycetes</taxon>
        <taxon>Eurotiomycetidae</taxon>
        <taxon>Eurotiales</taxon>
        <taxon>Aspergillaceae</taxon>
        <taxon>Aspergillus</taxon>
        <taxon>Aspergillus subgen. Circumdati</taxon>
    </lineage>
</organism>
<reference evidence="2" key="1">
    <citation type="submission" date="2019-04" db="EMBL/GenBank/DDBJ databases">
        <title>Friends and foes A comparative genomics studyof 23 Aspergillus species from section Flavi.</title>
        <authorList>
            <consortium name="DOE Joint Genome Institute"/>
            <person name="Kjaerbolling I."/>
            <person name="Vesth T."/>
            <person name="Frisvad J.C."/>
            <person name="Nybo J.L."/>
            <person name="Theobald S."/>
            <person name="Kildgaard S."/>
            <person name="Isbrandt T."/>
            <person name="Kuo A."/>
            <person name="Sato A."/>
            <person name="Lyhne E.K."/>
            <person name="Kogle M.E."/>
            <person name="Wiebenga A."/>
            <person name="Kun R.S."/>
            <person name="Lubbers R.J."/>
            <person name="Makela M.R."/>
            <person name="Barry K."/>
            <person name="Chovatia M."/>
            <person name="Clum A."/>
            <person name="Daum C."/>
            <person name="Haridas S."/>
            <person name="He G."/>
            <person name="LaButti K."/>
            <person name="Lipzen A."/>
            <person name="Mondo S."/>
            <person name="Riley R."/>
            <person name="Salamov A."/>
            <person name="Simmons B.A."/>
            <person name="Magnuson J.K."/>
            <person name="Henrissat B."/>
            <person name="Mortensen U.H."/>
            <person name="Larsen T.O."/>
            <person name="Devries R.P."/>
            <person name="Grigoriev I.V."/>
            <person name="Machida M."/>
            <person name="Baker S.E."/>
            <person name="Andersen M.R."/>
        </authorList>
    </citation>
    <scope>NUCLEOTIDE SEQUENCE [LARGE SCALE GENOMIC DNA]</scope>
    <source>
        <strain evidence="2">IBT 14317</strain>
    </source>
</reference>
<proteinExistence type="predicted"/>
<feature type="non-terminal residue" evidence="2">
    <location>
        <position position="168"/>
    </location>
</feature>
<dbReference type="Proteomes" id="UP000326877">
    <property type="component" value="Unassembled WGS sequence"/>
</dbReference>
<name>A0A5N7C8K4_PETAA</name>
<keyword evidence="1" id="KW-1133">Transmembrane helix</keyword>
<evidence type="ECO:0000256" key="1">
    <source>
        <dbReference type="SAM" id="Phobius"/>
    </source>
</evidence>
<feature type="transmembrane region" description="Helical" evidence="1">
    <location>
        <begin position="102"/>
        <end position="121"/>
    </location>
</feature>